<name>T1L3M4_TETUR</name>
<dbReference type="HOGENOM" id="CLU_3300028_0_0_1"/>
<evidence type="ECO:0000313" key="2">
    <source>
        <dbReference type="Proteomes" id="UP000015104"/>
    </source>
</evidence>
<sequence>MVWNQSRNSSDNPALVNLKKETSSYCFFVTDLGSHLVQKF</sequence>
<reference evidence="1" key="2">
    <citation type="submission" date="2015-06" db="UniProtKB">
        <authorList>
            <consortium name="EnsemblMetazoa"/>
        </authorList>
    </citation>
    <scope>IDENTIFICATION</scope>
</reference>
<keyword evidence="2" id="KW-1185">Reference proteome</keyword>
<protein>
    <submittedName>
        <fullName evidence="1">Uncharacterized protein</fullName>
    </submittedName>
</protein>
<evidence type="ECO:0000313" key="1">
    <source>
        <dbReference type="EnsemblMetazoa" id="tetur36g00400.1"/>
    </source>
</evidence>
<dbReference type="EMBL" id="CAEY01001040">
    <property type="status" value="NOT_ANNOTATED_CDS"/>
    <property type="molecule type" value="Genomic_DNA"/>
</dbReference>
<dbReference type="AlphaFoldDB" id="T1L3M4"/>
<proteinExistence type="predicted"/>
<dbReference type="EnsemblMetazoa" id="tetur36g00400.1">
    <property type="protein sequence ID" value="tetur36g00400.1"/>
    <property type="gene ID" value="tetur36g00400"/>
</dbReference>
<dbReference type="Proteomes" id="UP000015104">
    <property type="component" value="Unassembled WGS sequence"/>
</dbReference>
<reference evidence="2" key="1">
    <citation type="submission" date="2011-08" db="EMBL/GenBank/DDBJ databases">
        <authorList>
            <person name="Rombauts S."/>
        </authorList>
    </citation>
    <scope>NUCLEOTIDE SEQUENCE</scope>
    <source>
        <strain evidence="2">London</strain>
    </source>
</reference>
<organism evidence="1 2">
    <name type="scientific">Tetranychus urticae</name>
    <name type="common">Two-spotted spider mite</name>
    <dbReference type="NCBI Taxonomy" id="32264"/>
    <lineage>
        <taxon>Eukaryota</taxon>
        <taxon>Metazoa</taxon>
        <taxon>Ecdysozoa</taxon>
        <taxon>Arthropoda</taxon>
        <taxon>Chelicerata</taxon>
        <taxon>Arachnida</taxon>
        <taxon>Acari</taxon>
        <taxon>Acariformes</taxon>
        <taxon>Trombidiformes</taxon>
        <taxon>Prostigmata</taxon>
        <taxon>Eleutherengona</taxon>
        <taxon>Raphignathae</taxon>
        <taxon>Tetranychoidea</taxon>
        <taxon>Tetranychidae</taxon>
        <taxon>Tetranychus</taxon>
    </lineage>
</organism>
<accession>T1L3M4</accession>